<evidence type="ECO:0000256" key="6">
    <source>
        <dbReference type="ARBA" id="ARBA00022692"/>
    </source>
</evidence>
<proteinExistence type="inferred from homology"/>
<evidence type="ECO:0000256" key="9">
    <source>
        <dbReference type="ARBA" id="ARBA00022989"/>
    </source>
</evidence>
<evidence type="ECO:0000256" key="14">
    <source>
        <dbReference type="SAM" id="Phobius"/>
    </source>
</evidence>
<evidence type="ECO:0000256" key="12">
    <source>
        <dbReference type="ARBA" id="ARBA00030212"/>
    </source>
</evidence>
<evidence type="ECO:0000256" key="3">
    <source>
        <dbReference type="ARBA" id="ARBA00018681"/>
    </source>
</evidence>
<evidence type="ECO:0000313" key="15">
    <source>
        <dbReference type="EMBL" id="OQV12251.1"/>
    </source>
</evidence>
<evidence type="ECO:0000256" key="11">
    <source>
        <dbReference type="ARBA" id="ARBA00023136"/>
    </source>
</evidence>
<reference evidence="16" key="1">
    <citation type="submission" date="2017-01" db="EMBL/GenBank/DDBJ databases">
        <title>Comparative genomics of anhydrobiosis in the tardigrade Hypsibius dujardini.</title>
        <authorList>
            <person name="Yoshida Y."/>
            <person name="Koutsovoulos G."/>
            <person name="Laetsch D."/>
            <person name="Stevens L."/>
            <person name="Kumar S."/>
            <person name="Horikawa D."/>
            <person name="Ishino K."/>
            <person name="Komine S."/>
            <person name="Tomita M."/>
            <person name="Blaxter M."/>
            <person name="Arakawa K."/>
        </authorList>
    </citation>
    <scope>NUCLEOTIDE SEQUENCE [LARGE SCALE GENOMIC DNA]</scope>
    <source>
        <strain evidence="16">Z151</strain>
    </source>
</reference>
<dbReference type="EMBL" id="MTYJ01000149">
    <property type="protein sequence ID" value="OQV12251.1"/>
    <property type="molecule type" value="Genomic_DNA"/>
</dbReference>
<comment type="subcellular location">
    <subcellularLocation>
        <location evidence="1">Mitochondrion inner membrane</location>
        <topology evidence="1">Single-pass membrane protein</topology>
    </subcellularLocation>
</comment>
<evidence type="ECO:0000256" key="7">
    <source>
        <dbReference type="ARBA" id="ARBA00022792"/>
    </source>
</evidence>
<keyword evidence="4" id="KW-0813">Transport</keyword>
<comment type="similarity">
    <text evidence="2">Belongs to the complex I NDUFB4 subunit family.</text>
</comment>
<protein>
    <recommendedName>
        <fullName evidence="3">NADH dehydrogenase [ubiquinone] 1 beta subcomplex subunit 4</fullName>
    </recommendedName>
    <alternativeName>
        <fullName evidence="12">Complex I-B15</fullName>
    </alternativeName>
    <alternativeName>
        <fullName evidence="13">NADH-ubiquinone oxidoreductase B15 subunit</fullName>
    </alternativeName>
</protein>
<evidence type="ECO:0000256" key="10">
    <source>
        <dbReference type="ARBA" id="ARBA00023128"/>
    </source>
</evidence>
<keyword evidence="9 14" id="KW-1133">Transmembrane helix</keyword>
<dbReference type="GO" id="GO:0005743">
    <property type="term" value="C:mitochondrial inner membrane"/>
    <property type="evidence" value="ECO:0007669"/>
    <property type="project" value="UniProtKB-SubCell"/>
</dbReference>
<keyword evidence="16" id="KW-1185">Reference proteome</keyword>
<evidence type="ECO:0000256" key="4">
    <source>
        <dbReference type="ARBA" id="ARBA00022448"/>
    </source>
</evidence>
<comment type="caution">
    <text evidence="15">The sequence shown here is derived from an EMBL/GenBank/DDBJ whole genome shotgun (WGS) entry which is preliminary data.</text>
</comment>
<keyword evidence="7" id="KW-0999">Mitochondrion inner membrane</keyword>
<keyword evidence="5" id="KW-0679">Respiratory chain</keyword>
<evidence type="ECO:0000256" key="8">
    <source>
        <dbReference type="ARBA" id="ARBA00022982"/>
    </source>
</evidence>
<keyword evidence="8" id="KW-0249">Electron transport</keyword>
<dbReference type="InterPro" id="IPR009866">
    <property type="entry name" value="NADH_UbQ_OxRdtase_NDUFB4_su"/>
</dbReference>
<keyword evidence="11 14" id="KW-0472">Membrane</keyword>
<sequence length="128" mass="15480">MSGAGTLQNWGRPDTYNLSEGELQLVKERAQRRVQMKAEYQRLIFNPYRHMSGDGGQPFDPLMQRFSSTRADYYHYFKPNRWNFMFLFAVWLGPVAGLSLYLQKRKWSFDEKCRKAEIPWRYRARKWQ</sequence>
<evidence type="ECO:0000313" key="16">
    <source>
        <dbReference type="Proteomes" id="UP000192578"/>
    </source>
</evidence>
<dbReference type="Proteomes" id="UP000192578">
    <property type="component" value="Unassembled WGS sequence"/>
</dbReference>
<gene>
    <name evidence="15" type="ORF">BV898_13446</name>
</gene>
<dbReference type="Pfam" id="PF07225">
    <property type="entry name" value="NDUF_B4"/>
    <property type="match status" value="1"/>
</dbReference>
<name>A0A1W0WAN3_HYPEX</name>
<accession>A0A1W0WAN3</accession>
<dbReference type="AlphaFoldDB" id="A0A1W0WAN3"/>
<organism evidence="15 16">
    <name type="scientific">Hypsibius exemplaris</name>
    <name type="common">Freshwater tardigrade</name>
    <dbReference type="NCBI Taxonomy" id="2072580"/>
    <lineage>
        <taxon>Eukaryota</taxon>
        <taxon>Metazoa</taxon>
        <taxon>Ecdysozoa</taxon>
        <taxon>Tardigrada</taxon>
        <taxon>Eutardigrada</taxon>
        <taxon>Parachela</taxon>
        <taxon>Hypsibioidea</taxon>
        <taxon>Hypsibiidae</taxon>
        <taxon>Hypsibius</taxon>
    </lineage>
</organism>
<evidence type="ECO:0000256" key="5">
    <source>
        <dbReference type="ARBA" id="ARBA00022660"/>
    </source>
</evidence>
<keyword evidence="10" id="KW-0496">Mitochondrion</keyword>
<dbReference type="PANTHER" id="PTHR15469">
    <property type="entry name" value="NADH-UBIQUINONE OXIDOREDUCTASE B15 SUBUNIT"/>
    <property type="match status" value="1"/>
</dbReference>
<keyword evidence="6 14" id="KW-0812">Transmembrane</keyword>
<dbReference type="PANTHER" id="PTHR15469:SF0">
    <property type="entry name" value="NADH DEHYDROGENASE [UBIQUINONE] 1 BETA SUBCOMPLEX SUBUNIT 4"/>
    <property type="match status" value="1"/>
</dbReference>
<evidence type="ECO:0000256" key="1">
    <source>
        <dbReference type="ARBA" id="ARBA00004434"/>
    </source>
</evidence>
<feature type="transmembrane region" description="Helical" evidence="14">
    <location>
        <begin position="82"/>
        <end position="102"/>
    </location>
</feature>
<evidence type="ECO:0000256" key="2">
    <source>
        <dbReference type="ARBA" id="ARBA00007260"/>
    </source>
</evidence>
<evidence type="ECO:0000256" key="13">
    <source>
        <dbReference type="ARBA" id="ARBA00030987"/>
    </source>
</evidence>
<dbReference type="OrthoDB" id="5818798at2759"/>